<feature type="region of interest" description="Disordered" evidence="1">
    <location>
        <begin position="32"/>
        <end position="70"/>
    </location>
</feature>
<keyword evidence="4" id="KW-1185">Reference proteome</keyword>
<evidence type="ECO:0000313" key="3">
    <source>
        <dbReference type="EMBL" id="GJD96903.1"/>
    </source>
</evidence>
<evidence type="ECO:0000256" key="2">
    <source>
        <dbReference type="SAM" id="Phobius"/>
    </source>
</evidence>
<sequence length="70" mass="7335">MSRSLPFIALALLIAVAVGTAVFWGFGLLRSPKDDTSGKPAVAACEPQGYDKPPRPADCPQSAPPTQRTP</sequence>
<accession>A0ABQ4S520</accession>
<protein>
    <recommendedName>
        <fullName evidence="5">Molecular chaperone-like protein</fullName>
    </recommendedName>
</protein>
<evidence type="ECO:0000313" key="4">
    <source>
        <dbReference type="Proteomes" id="UP001055125"/>
    </source>
</evidence>
<reference evidence="3" key="2">
    <citation type="submission" date="2021-08" db="EMBL/GenBank/DDBJ databases">
        <authorList>
            <person name="Tani A."/>
            <person name="Ola A."/>
            <person name="Ogura Y."/>
            <person name="Katsura K."/>
            <person name="Hayashi T."/>
        </authorList>
    </citation>
    <scope>NUCLEOTIDE SEQUENCE</scope>
    <source>
        <strain evidence="3">DSM 19015</strain>
    </source>
</reference>
<evidence type="ECO:0008006" key="5">
    <source>
        <dbReference type="Google" id="ProtNLM"/>
    </source>
</evidence>
<keyword evidence="2" id="KW-0472">Membrane</keyword>
<name>A0ABQ4S520_9HYPH</name>
<evidence type="ECO:0000256" key="1">
    <source>
        <dbReference type="SAM" id="MobiDB-lite"/>
    </source>
</evidence>
<proteinExistence type="predicted"/>
<keyword evidence="2" id="KW-0812">Transmembrane</keyword>
<gene>
    <name evidence="3" type="ORF">OCOJLMKI_4130</name>
</gene>
<dbReference type="Proteomes" id="UP001055125">
    <property type="component" value="Unassembled WGS sequence"/>
</dbReference>
<feature type="transmembrane region" description="Helical" evidence="2">
    <location>
        <begin position="6"/>
        <end position="29"/>
    </location>
</feature>
<keyword evidence="2" id="KW-1133">Transmembrane helix</keyword>
<reference evidence="3" key="1">
    <citation type="journal article" date="2021" name="Front. Microbiol.">
        <title>Comprehensive Comparative Genomics and Phenotyping of Methylobacterium Species.</title>
        <authorList>
            <person name="Alessa O."/>
            <person name="Ogura Y."/>
            <person name="Fujitani Y."/>
            <person name="Takami H."/>
            <person name="Hayashi T."/>
            <person name="Sahin N."/>
            <person name="Tani A."/>
        </authorList>
    </citation>
    <scope>NUCLEOTIDE SEQUENCE</scope>
    <source>
        <strain evidence="3">DSM 19015</strain>
    </source>
</reference>
<comment type="caution">
    <text evidence="3">The sequence shown here is derived from an EMBL/GenBank/DDBJ whole genome shotgun (WGS) entry which is preliminary data.</text>
</comment>
<dbReference type="EMBL" id="BPQP01000072">
    <property type="protein sequence ID" value="GJD96903.1"/>
    <property type="molecule type" value="Genomic_DNA"/>
</dbReference>
<organism evidence="3 4">
    <name type="scientific">Methylobacterium iners</name>
    <dbReference type="NCBI Taxonomy" id="418707"/>
    <lineage>
        <taxon>Bacteria</taxon>
        <taxon>Pseudomonadati</taxon>
        <taxon>Pseudomonadota</taxon>
        <taxon>Alphaproteobacteria</taxon>
        <taxon>Hyphomicrobiales</taxon>
        <taxon>Methylobacteriaceae</taxon>
        <taxon>Methylobacterium</taxon>
    </lineage>
</organism>